<protein>
    <submittedName>
        <fullName evidence="1">Uncharacterized protein</fullName>
    </submittedName>
</protein>
<evidence type="ECO:0000313" key="1">
    <source>
        <dbReference type="EMBL" id="OCT84171.1"/>
    </source>
</evidence>
<reference evidence="2" key="1">
    <citation type="journal article" date="2016" name="Nature">
        <title>Genome evolution in the allotetraploid frog Xenopus laevis.</title>
        <authorList>
            <person name="Session A.M."/>
            <person name="Uno Y."/>
            <person name="Kwon T."/>
            <person name="Chapman J.A."/>
            <person name="Toyoda A."/>
            <person name="Takahashi S."/>
            <person name="Fukui A."/>
            <person name="Hikosaka A."/>
            <person name="Suzuki A."/>
            <person name="Kondo M."/>
            <person name="van Heeringen S.J."/>
            <person name="Quigley I."/>
            <person name="Heinz S."/>
            <person name="Ogino H."/>
            <person name="Ochi H."/>
            <person name="Hellsten U."/>
            <person name="Lyons J.B."/>
            <person name="Simakov O."/>
            <person name="Putnam N."/>
            <person name="Stites J."/>
            <person name="Kuroki Y."/>
            <person name="Tanaka T."/>
            <person name="Michiue T."/>
            <person name="Watanabe M."/>
            <person name="Bogdanovic O."/>
            <person name="Lister R."/>
            <person name="Georgiou G."/>
            <person name="Paranjpe S.S."/>
            <person name="van Kruijsbergen I."/>
            <person name="Shu S."/>
            <person name="Carlson J."/>
            <person name="Kinoshita T."/>
            <person name="Ohta Y."/>
            <person name="Mawaribuchi S."/>
            <person name="Jenkins J."/>
            <person name="Grimwood J."/>
            <person name="Schmutz J."/>
            <person name="Mitros T."/>
            <person name="Mozaffari S.V."/>
            <person name="Suzuki Y."/>
            <person name="Haramoto Y."/>
            <person name="Yamamoto T.S."/>
            <person name="Takagi C."/>
            <person name="Heald R."/>
            <person name="Miller K."/>
            <person name="Haudenschild C."/>
            <person name="Kitzman J."/>
            <person name="Nakayama T."/>
            <person name="Izutsu Y."/>
            <person name="Robert J."/>
            <person name="Fortriede J."/>
            <person name="Burns K."/>
            <person name="Lotay V."/>
            <person name="Karimi K."/>
            <person name="Yasuoka Y."/>
            <person name="Dichmann D.S."/>
            <person name="Flajnik M.F."/>
            <person name="Houston D.W."/>
            <person name="Shendure J."/>
            <person name="DuPasquier L."/>
            <person name="Vize P.D."/>
            <person name="Zorn A.M."/>
            <person name="Ito M."/>
            <person name="Marcotte E.M."/>
            <person name="Wallingford J.B."/>
            <person name="Ito Y."/>
            <person name="Asashima M."/>
            <person name="Ueno N."/>
            <person name="Matsuda Y."/>
            <person name="Veenstra G.J."/>
            <person name="Fujiyama A."/>
            <person name="Harland R.M."/>
            <person name="Taira M."/>
            <person name="Rokhsar D.S."/>
        </authorList>
    </citation>
    <scope>NUCLEOTIDE SEQUENCE [LARGE SCALE GENOMIC DNA]</scope>
    <source>
        <strain evidence="2">J</strain>
    </source>
</reference>
<accession>A0A974D4H7</accession>
<dbReference type="EMBL" id="CM004472">
    <property type="protein sequence ID" value="OCT84171.1"/>
    <property type="molecule type" value="Genomic_DNA"/>
</dbReference>
<dbReference type="Proteomes" id="UP000694892">
    <property type="component" value="Chromosome 4L"/>
</dbReference>
<dbReference type="PROSITE" id="PS51257">
    <property type="entry name" value="PROKAR_LIPOPROTEIN"/>
    <property type="match status" value="1"/>
</dbReference>
<dbReference type="AlphaFoldDB" id="A0A974D4H7"/>
<name>A0A974D4H7_XENLA</name>
<gene>
    <name evidence="1" type="ORF">XELAEV_18022312mg</name>
</gene>
<organism evidence="1 2">
    <name type="scientific">Xenopus laevis</name>
    <name type="common">African clawed frog</name>
    <dbReference type="NCBI Taxonomy" id="8355"/>
    <lineage>
        <taxon>Eukaryota</taxon>
        <taxon>Metazoa</taxon>
        <taxon>Chordata</taxon>
        <taxon>Craniata</taxon>
        <taxon>Vertebrata</taxon>
        <taxon>Euteleostomi</taxon>
        <taxon>Amphibia</taxon>
        <taxon>Batrachia</taxon>
        <taxon>Anura</taxon>
        <taxon>Pipoidea</taxon>
        <taxon>Pipidae</taxon>
        <taxon>Xenopodinae</taxon>
        <taxon>Xenopus</taxon>
        <taxon>Xenopus</taxon>
    </lineage>
</organism>
<sequence length="116" mass="13191">MSVFLKIKYNLQLLHPTSSYAFLFSSCLIPFHGNDETAAGMPVKRRFYNVSKERREKEAEKERTTGAYLLGTEFASSLINILNLNIGFISILLFEILCETPVLFSSAVFIIYCPLE</sequence>
<evidence type="ECO:0000313" key="2">
    <source>
        <dbReference type="Proteomes" id="UP000694892"/>
    </source>
</evidence>
<proteinExistence type="predicted"/>